<dbReference type="InterPro" id="IPR022398">
    <property type="entry name" value="Peptidase_S8_His-AS"/>
</dbReference>
<name>A0A7Z0WJX4_9PSEU</name>
<dbReference type="EMBL" id="MSIF01000010">
    <property type="protein sequence ID" value="OLF09080.1"/>
    <property type="molecule type" value="Genomic_DNA"/>
</dbReference>
<evidence type="ECO:0000313" key="10">
    <source>
        <dbReference type="EMBL" id="OLF09080.1"/>
    </source>
</evidence>
<keyword evidence="3 6" id="KW-0378">Hydrolase</keyword>
<dbReference type="InterPro" id="IPR036852">
    <property type="entry name" value="Peptidase_S8/S53_dom_sf"/>
</dbReference>
<dbReference type="SUPFAM" id="SSF52743">
    <property type="entry name" value="Subtilisin-like"/>
    <property type="match status" value="1"/>
</dbReference>
<feature type="region of interest" description="Disordered" evidence="7">
    <location>
        <begin position="354"/>
        <end position="375"/>
    </location>
</feature>
<feature type="active site" description="Charge relay system" evidence="5 6">
    <location>
        <position position="409"/>
    </location>
</feature>
<sequence>MKRTPLVLLAVLAVVLPAPPASAAPPVTPPAGAAPARSTVTLITGDQVVTAGRGAALRVAGVRPGPGRDRIGHLTATRDGRVFVYPGDAVEPVRSGRLDERLFDVTGLVAMGYHDAHRTDLPLIVRGPAAGARVARDLPALDMTAVRQPTATTAAFWRSVRESDTRVWLDGRARISLDRSVPRVGAPAAWRRGHTGKGARVAVLDTGYDRDHPDLAGTVVADKDFTGNPAGTADGNGHGTHVASIVAGAGGRYRGVAPEADLVVGKVCVDEGWCPDSAILDGMAWAVDQRVSAVNLSLGAGPTDGTDPLSTAVNELTARTGVLFVVAAGNDGAGSTVSTPAAADAALAVGSVSTQDVPSPFSSRGPRMGDHAVKPDLAAPGADIVAARAAGTLAEVSVSEHHARLSGTSMATPHVTGAAAILAASHPDWRADRLKAALMGSAKPLGGVFTTGAGRLDVDAADRATLVADRGSLSFAGSGRQTLTYRNDGPRPVTLTPAVTVTDRDGRPAPGLVTVEPRTLTVPAGGSAPLTVSVRGEPGLFSGRLTAAGVVTALGVSIASEPGTLTITATAADDEQLSAFAIAQHERTGEQFLIWTDAGQPTPVPLPAGRYRVVGEVNGGVPLGDTGEYLITNSTMFAEVVDVTAAGTTLVLDGRTAGEVTRTVDDPRSRQVGGTTGIDLALPPTGDGHPQGIGLFTFNLHDVLLLPSERIEGLRLDDVASWQDPVLSTTVVGTGRELSLRDPDPVEFTGDLTAPLVDVGPADEPVPVSGAIALYTPPGDTSPEQAQARAAALREAGAALVITGEADYFGMTPQVPGTLSAYYLETLELREILADGPATLRVRGTLNSERAYVTHHQIEGALPHGVTWSDHRARMATVDLAMYTPAAPGSSVPLWTSFLTDRGYLDAVATELRPPARTTLHVTPGVEVAFDTVADWGEKSTGWQSSDPREFDPGERLTMNWMKAPYGPALATATPRAVRSGDKLTVDLPMFTNSGGAGRYGRYDPTTDTGTTTLTRDGRRVGHNDVPGLAAFDLPPGRGRYELTIDASHRLPYWPLATRVTDRWTFTSATTATPVPLPLLDIEYDLPLDLTNAAPSARDLTGSVRVGHQAGGSPVVAVTTEVSYDDGATWRRARVTPAGAGWTVRVPAGAPTARFASLRTTATDTAGNTLTETLVRAYAVSAVYREPHTG</sequence>
<evidence type="ECO:0000256" key="7">
    <source>
        <dbReference type="SAM" id="MobiDB-lite"/>
    </source>
</evidence>
<keyword evidence="2 6" id="KW-0645">Protease</keyword>
<feature type="active site" description="Charge relay system" evidence="5 6">
    <location>
        <position position="205"/>
    </location>
</feature>
<feature type="signal peptide" evidence="8">
    <location>
        <begin position="1"/>
        <end position="23"/>
    </location>
</feature>
<evidence type="ECO:0000256" key="4">
    <source>
        <dbReference type="ARBA" id="ARBA00022825"/>
    </source>
</evidence>
<dbReference type="PANTHER" id="PTHR43806">
    <property type="entry name" value="PEPTIDASE S8"/>
    <property type="match status" value="1"/>
</dbReference>
<dbReference type="GO" id="GO:0004252">
    <property type="term" value="F:serine-type endopeptidase activity"/>
    <property type="evidence" value="ECO:0007669"/>
    <property type="project" value="UniProtKB-UniRule"/>
</dbReference>
<evidence type="ECO:0000256" key="2">
    <source>
        <dbReference type="ARBA" id="ARBA00022670"/>
    </source>
</evidence>
<comment type="similarity">
    <text evidence="1 6">Belongs to the peptidase S8 family.</text>
</comment>
<evidence type="ECO:0000256" key="8">
    <source>
        <dbReference type="SAM" id="SignalP"/>
    </source>
</evidence>
<evidence type="ECO:0000256" key="1">
    <source>
        <dbReference type="ARBA" id="ARBA00011073"/>
    </source>
</evidence>
<organism evidence="10 11">
    <name type="scientific">Actinophytocola xinjiangensis</name>
    <dbReference type="NCBI Taxonomy" id="485602"/>
    <lineage>
        <taxon>Bacteria</taxon>
        <taxon>Bacillati</taxon>
        <taxon>Actinomycetota</taxon>
        <taxon>Actinomycetes</taxon>
        <taxon>Pseudonocardiales</taxon>
        <taxon>Pseudonocardiaceae</taxon>
    </lineage>
</organism>
<evidence type="ECO:0000259" key="9">
    <source>
        <dbReference type="Pfam" id="PF00082"/>
    </source>
</evidence>
<gene>
    <name evidence="10" type="ORF">BLA60_21075</name>
</gene>
<evidence type="ECO:0000256" key="6">
    <source>
        <dbReference type="PROSITE-ProRule" id="PRU01240"/>
    </source>
</evidence>
<evidence type="ECO:0000256" key="5">
    <source>
        <dbReference type="PIRSR" id="PIRSR615500-1"/>
    </source>
</evidence>
<dbReference type="InterPro" id="IPR000209">
    <property type="entry name" value="Peptidase_S8/S53_dom"/>
</dbReference>
<evidence type="ECO:0000256" key="3">
    <source>
        <dbReference type="ARBA" id="ARBA00022801"/>
    </source>
</evidence>
<evidence type="ECO:0000313" key="11">
    <source>
        <dbReference type="Proteomes" id="UP000185696"/>
    </source>
</evidence>
<dbReference type="RefSeq" id="WP_075134671.1">
    <property type="nucleotide sequence ID" value="NZ_MSIF01000010.1"/>
</dbReference>
<dbReference type="PANTHER" id="PTHR43806:SF11">
    <property type="entry name" value="CEREVISIN-RELATED"/>
    <property type="match status" value="1"/>
</dbReference>
<dbReference type="InterPro" id="IPR050131">
    <property type="entry name" value="Peptidase_S8_subtilisin-like"/>
</dbReference>
<feature type="chain" id="PRO_5031083791" description="Peptidase S8/S53 domain-containing protein" evidence="8">
    <location>
        <begin position="24"/>
        <end position="1190"/>
    </location>
</feature>
<dbReference type="PRINTS" id="PR00723">
    <property type="entry name" value="SUBTILISIN"/>
</dbReference>
<dbReference type="PROSITE" id="PS00137">
    <property type="entry name" value="SUBTILASE_HIS"/>
    <property type="match status" value="1"/>
</dbReference>
<comment type="caution">
    <text evidence="10">The sequence shown here is derived from an EMBL/GenBank/DDBJ whole genome shotgun (WGS) entry which is preliminary data.</text>
</comment>
<dbReference type="AlphaFoldDB" id="A0A7Z0WJX4"/>
<dbReference type="PROSITE" id="PS51892">
    <property type="entry name" value="SUBTILASE"/>
    <property type="match status" value="1"/>
</dbReference>
<feature type="domain" description="Peptidase S8/S53" evidence="9">
    <location>
        <begin position="196"/>
        <end position="445"/>
    </location>
</feature>
<feature type="active site" description="Charge relay system" evidence="5 6">
    <location>
        <position position="238"/>
    </location>
</feature>
<dbReference type="InterPro" id="IPR015500">
    <property type="entry name" value="Peptidase_S8_subtilisin-rel"/>
</dbReference>
<keyword evidence="8" id="KW-0732">Signal</keyword>
<dbReference type="OrthoDB" id="9795680at2"/>
<accession>A0A7Z0WJX4</accession>
<dbReference type="InterPro" id="IPR023828">
    <property type="entry name" value="Peptidase_S8_Ser-AS"/>
</dbReference>
<dbReference type="GO" id="GO:0006508">
    <property type="term" value="P:proteolysis"/>
    <property type="evidence" value="ECO:0007669"/>
    <property type="project" value="UniProtKB-KW"/>
</dbReference>
<dbReference type="Gene3D" id="3.40.50.200">
    <property type="entry name" value="Peptidase S8/S53 domain"/>
    <property type="match status" value="1"/>
</dbReference>
<proteinExistence type="inferred from homology"/>
<keyword evidence="11" id="KW-1185">Reference proteome</keyword>
<protein>
    <recommendedName>
        <fullName evidence="9">Peptidase S8/S53 domain-containing protein</fullName>
    </recommendedName>
</protein>
<dbReference type="Proteomes" id="UP000185696">
    <property type="component" value="Unassembled WGS sequence"/>
</dbReference>
<dbReference type="PROSITE" id="PS00138">
    <property type="entry name" value="SUBTILASE_SER"/>
    <property type="match status" value="1"/>
</dbReference>
<reference evidence="10 11" key="1">
    <citation type="submission" date="2016-12" db="EMBL/GenBank/DDBJ databases">
        <title>The draft genome sequence of Actinophytocola xinjiangensis.</title>
        <authorList>
            <person name="Wang W."/>
            <person name="Yuan L."/>
        </authorList>
    </citation>
    <scope>NUCLEOTIDE SEQUENCE [LARGE SCALE GENOMIC DNA]</scope>
    <source>
        <strain evidence="10 11">CGMCC 4.4663</strain>
    </source>
</reference>
<keyword evidence="4 6" id="KW-0720">Serine protease</keyword>
<dbReference type="Pfam" id="PF00082">
    <property type="entry name" value="Peptidase_S8"/>
    <property type="match status" value="1"/>
</dbReference>